<evidence type="ECO:0000256" key="1">
    <source>
        <dbReference type="SAM" id="MobiDB-lite"/>
    </source>
</evidence>
<protein>
    <recommendedName>
        <fullName evidence="5">Septum formation-related domain-containing protein</fullName>
    </recommendedName>
</protein>
<dbReference type="PROSITE" id="PS51257">
    <property type="entry name" value="PROKAR_LIPOPROTEIN"/>
    <property type="match status" value="1"/>
</dbReference>
<evidence type="ECO:0008006" key="5">
    <source>
        <dbReference type="Google" id="ProtNLM"/>
    </source>
</evidence>
<dbReference type="EMBL" id="BAAAME010000002">
    <property type="protein sequence ID" value="GAA1732111.1"/>
    <property type="molecule type" value="Genomic_DNA"/>
</dbReference>
<feature type="signal peptide" evidence="2">
    <location>
        <begin position="1"/>
        <end position="23"/>
    </location>
</feature>
<accession>A0ABN2JM15</accession>
<evidence type="ECO:0000313" key="3">
    <source>
        <dbReference type="EMBL" id="GAA1732111.1"/>
    </source>
</evidence>
<sequence length="138" mass="14040">MPPRRLPAVVVAGAVLALTGCGAGGLTSDAVDDVVEAWADAVCADDPSETDEAPRSDGAARSVECVSREAAADDSDATAILSVYDDPSDAEGAASAEENDCDVPYDVVAGPRWVSRLTDGWGTNDLLEVGGELVCEGN</sequence>
<keyword evidence="2" id="KW-0732">Signal</keyword>
<feature type="region of interest" description="Disordered" evidence="1">
    <location>
        <begin position="45"/>
        <end position="74"/>
    </location>
</feature>
<keyword evidence="4" id="KW-1185">Reference proteome</keyword>
<feature type="chain" id="PRO_5046849390" description="Septum formation-related domain-containing protein" evidence="2">
    <location>
        <begin position="24"/>
        <end position="138"/>
    </location>
</feature>
<organism evidence="3 4">
    <name type="scientific">Aeromicrobium alkaliterrae</name>
    <dbReference type="NCBI Taxonomy" id="302168"/>
    <lineage>
        <taxon>Bacteria</taxon>
        <taxon>Bacillati</taxon>
        <taxon>Actinomycetota</taxon>
        <taxon>Actinomycetes</taxon>
        <taxon>Propionibacteriales</taxon>
        <taxon>Nocardioidaceae</taxon>
        <taxon>Aeromicrobium</taxon>
    </lineage>
</organism>
<dbReference type="Proteomes" id="UP001501057">
    <property type="component" value="Unassembled WGS sequence"/>
</dbReference>
<evidence type="ECO:0000256" key="2">
    <source>
        <dbReference type="SAM" id="SignalP"/>
    </source>
</evidence>
<dbReference type="RefSeq" id="WP_344198571.1">
    <property type="nucleotide sequence ID" value="NZ_BAAAME010000002.1"/>
</dbReference>
<gene>
    <name evidence="3" type="ORF">GCM10009710_10960</name>
</gene>
<name>A0ABN2JM15_9ACTN</name>
<proteinExistence type="predicted"/>
<reference evidence="3 4" key="1">
    <citation type="journal article" date="2019" name="Int. J. Syst. Evol. Microbiol.">
        <title>The Global Catalogue of Microorganisms (GCM) 10K type strain sequencing project: providing services to taxonomists for standard genome sequencing and annotation.</title>
        <authorList>
            <consortium name="The Broad Institute Genomics Platform"/>
            <consortium name="The Broad Institute Genome Sequencing Center for Infectious Disease"/>
            <person name="Wu L."/>
            <person name="Ma J."/>
        </authorList>
    </citation>
    <scope>NUCLEOTIDE SEQUENCE [LARGE SCALE GENOMIC DNA]</scope>
    <source>
        <strain evidence="3 4">JCM 13518</strain>
    </source>
</reference>
<evidence type="ECO:0000313" key="4">
    <source>
        <dbReference type="Proteomes" id="UP001501057"/>
    </source>
</evidence>
<comment type="caution">
    <text evidence="3">The sequence shown here is derived from an EMBL/GenBank/DDBJ whole genome shotgun (WGS) entry which is preliminary data.</text>
</comment>